<dbReference type="InterPro" id="IPR008271">
    <property type="entry name" value="Ser/Thr_kinase_AS"/>
</dbReference>
<dbReference type="InterPro" id="IPR017441">
    <property type="entry name" value="Protein_kinase_ATP_BS"/>
</dbReference>
<name>A0A4Q1BU66_TREME</name>
<keyword evidence="7" id="KW-1185">Reference proteome</keyword>
<evidence type="ECO:0000256" key="2">
    <source>
        <dbReference type="ARBA" id="ARBA00022840"/>
    </source>
</evidence>
<dbReference type="PROSITE" id="PS00108">
    <property type="entry name" value="PROTEIN_KINASE_ST"/>
    <property type="match status" value="1"/>
</dbReference>
<feature type="region of interest" description="Disordered" evidence="4">
    <location>
        <begin position="642"/>
        <end position="676"/>
    </location>
</feature>
<evidence type="ECO:0000313" key="6">
    <source>
        <dbReference type="EMBL" id="RXK41639.1"/>
    </source>
</evidence>
<feature type="domain" description="Protein kinase" evidence="5">
    <location>
        <begin position="78"/>
        <end position="369"/>
    </location>
</feature>
<dbReference type="EMBL" id="SDIL01000007">
    <property type="protein sequence ID" value="RXK41639.1"/>
    <property type="molecule type" value="Genomic_DNA"/>
</dbReference>
<keyword evidence="1 3" id="KW-0547">Nucleotide-binding</keyword>
<gene>
    <name evidence="6" type="ORF">M231_01139</name>
</gene>
<dbReference type="SUPFAM" id="SSF56112">
    <property type="entry name" value="Protein kinase-like (PK-like)"/>
    <property type="match status" value="1"/>
</dbReference>
<keyword evidence="6" id="KW-0418">Kinase</keyword>
<organism evidence="6 7">
    <name type="scientific">Tremella mesenterica</name>
    <name type="common">Jelly fungus</name>
    <dbReference type="NCBI Taxonomy" id="5217"/>
    <lineage>
        <taxon>Eukaryota</taxon>
        <taxon>Fungi</taxon>
        <taxon>Dikarya</taxon>
        <taxon>Basidiomycota</taxon>
        <taxon>Agaricomycotina</taxon>
        <taxon>Tremellomycetes</taxon>
        <taxon>Tremellales</taxon>
        <taxon>Tremellaceae</taxon>
        <taxon>Tremella</taxon>
    </lineage>
</organism>
<evidence type="ECO:0000256" key="1">
    <source>
        <dbReference type="ARBA" id="ARBA00022741"/>
    </source>
</evidence>
<dbReference type="GO" id="GO:0004674">
    <property type="term" value="F:protein serine/threonine kinase activity"/>
    <property type="evidence" value="ECO:0007669"/>
    <property type="project" value="TreeGrafter"/>
</dbReference>
<dbReference type="GO" id="GO:0044773">
    <property type="term" value="P:mitotic DNA damage checkpoint signaling"/>
    <property type="evidence" value="ECO:0007669"/>
    <property type="project" value="TreeGrafter"/>
</dbReference>
<dbReference type="InParanoid" id="A0A4Q1BU66"/>
<feature type="binding site" evidence="3">
    <location>
        <position position="106"/>
    </location>
    <ligand>
        <name>ATP</name>
        <dbReference type="ChEBI" id="CHEBI:30616"/>
    </ligand>
</feature>
<evidence type="ECO:0000259" key="5">
    <source>
        <dbReference type="PROSITE" id="PS50011"/>
    </source>
</evidence>
<dbReference type="PROSITE" id="PS00107">
    <property type="entry name" value="PROTEIN_KINASE_ATP"/>
    <property type="match status" value="1"/>
</dbReference>
<dbReference type="VEuPathDB" id="FungiDB:TREMEDRAFT_59801"/>
<comment type="caution">
    <text evidence="6">The sequence shown here is derived from an EMBL/GenBank/DDBJ whole genome shotgun (WGS) entry which is preliminary data.</text>
</comment>
<feature type="compositionally biased region" description="Basic and acidic residues" evidence="4">
    <location>
        <begin position="432"/>
        <end position="456"/>
    </location>
</feature>
<feature type="region of interest" description="Disordered" evidence="4">
    <location>
        <begin position="547"/>
        <end position="570"/>
    </location>
</feature>
<dbReference type="AlphaFoldDB" id="A0A4Q1BU66"/>
<feature type="compositionally biased region" description="Basic and acidic residues" evidence="4">
    <location>
        <begin position="772"/>
        <end position="791"/>
    </location>
</feature>
<dbReference type="STRING" id="5217.A0A4Q1BU66"/>
<keyword evidence="2 3" id="KW-0067">ATP-binding</keyword>
<dbReference type="GO" id="GO:0005634">
    <property type="term" value="C:nucleus"/>
    <property type="evidence" value="ECO:0007669"/>
    <property type="project" value="TreeGrafter"/>
</dbReference>
<feature type="compositionally biased region" description="Low complexity" evidence="4">
    <location>
        <begin position="652"/>
        <end position="667"/>
    </location>
</feature>
<feature type="region of interest" description="Disordered" evidence="4">
    <location>
        <begin position="764"/>
        <end position="843"/>
    </location>
</feature>
<evidence type="ECO:0000256" key="3">
    <source>
        <dbReference type="PROSITE-ProRule" id="PRU10141"/>
    </source>
</evidence>
<feature type="compositionally biased region" description="Polar residues" evidence="4">
    <location>
        <begin position="553"/>
        <end position="569"/>
    </location>
</feature>
<evidence type="ECO:0000256" key="4">
    <source>
        <dbReference type="SAM" id="MobiDB-lite"/>
    </source>
</evidence>
<dbReference type="Gene3D" id="3.30.200.20">
    <property type="entry name" value="Phosphorylase Kinase, domain 1"/>
    <property type="match status" value="1"/>
</dbReference>
<feature type="compositionally biased region" description="Basic and acidic residues" evidence="4">
    <location>
        <begin position="819"/>
        <end position="832"/>
    </location>
</feature>
<evidence type="ECO:0000313" key="7">
    <source>
        <dbReference type="Proteomes" id="UP000289152"/>
    </source>
</evidence>
<dbReference type="GO" id="GO:0005737">
    <property type="term" value="C:cytoplasm"/>
    <property type="evidence" value="ECO:0007669"/>
    <property type="project" value="TreeGrafter"/>
</dbReference>
<dbReference type="InterPro" id="IPR000719">
    <property type="entry name" value="Prot_kinase_dom"/>
</dbReference>
<dbReference type="PROSITE" id="PS50011">
    <property type="entry name" value="PROTEIN_KINASE_DOM"/>
    <property type="match status" value="1"/>
</dbReference>
<dbReference type="Proteomes" id="UP000289152">
    <property type="component" value="Unassembled WGS sequence"/>
</dbReference>
<dbReference type="OrthoDB" id="5396786at2759"/>
<feature type="region of interest" description="Disordered" evidence="4">
    <location>
        <begin position="430"/>
        <end position="456"/>
    </location>
</feature>
<dbReference type="Gene3D" id="1.10.510.10">
    <property type="entry name" value="Transferase(Phosphotransferase) domain 1"/>
    <property type="match status" value="1"/>
</dbReference>
<feature type="compositionally biased region" description="Polar residues" evidence="4">
    <location>
        <begin position="642"/>
        <end position="651"/>
    </location>
</feature>
<dbReference type="SMART" id="SM00220">
    <property type="entry name" value="S_TKc"/>
    <property type="match status" value="1"/>
</dbReference>
<protein>
    <submittedName>
        <fullName evidence="6">CAMK/CAMKL protein kinase</fullName>
    </submittedName>
</protein>
<sequence length="864" mass="96557">MSRERQEVGNPGAGTLYVYGRLSSVTSGLDSSTSPGASYRALPETWKDVKDRTEEVVVTSSPDWLLESGIGEYTFVPSSSGGILGKGKFSTVYKVSSSNGQYYALKHTPLHPHHPLIAARLLREPTLLGQLPPHPCLIGVESWIRTPTHFYLVEEFPVGYIALNEHPSPLKPSRVAYILDQMVSVVRDCLHEKGRICHRDLKGENVLVNPSNGDIVILDLGLATHFTKNEPKLTTCCGSPAFHSPEIVNALNHPPGVVTYFGPEIDIWCIGLTILSSLLQTRFPIGTSHKSLSVMNHRIKDRLRELDQIYPPSSPWQVLPPHVITSLSNTQQEFEISEWRRVRCALEEFLSIDSTLRMKAFERYDVGYIIRDKVRDFELKKKDGIFKEISFLPSSPKYSLSLPLISSTTSLKDLKEEPVKEKVHHFHWGWHHSPDDTERDGKDEKEGKEDMSKEEPLILVNEENHSEKRILGYIKYLFRSSGILYHTLPTSSLSNPILQLVLPLPKTPLPSLPSPSPNLPSTDSRGPNWISSLSHLWSNNHSRRAISVPPKSTRLSQPLPNQYSNSKARYQTKEEDLSSLINVPNRNDVLSKNMGIRSVSKERWLKCWLRFDFLNFQSISKRRTQSRPRISRLSTIQTFTSIDETTEGQLPSTSTSSSNTSRASSTSRVESGTKSRVILTLSDPRGYKTLRSVVNVTPVSSGRKKDGVGLLELGREGRPLMRSTKSERYMSPLRVTESRRSEASLTPLLVSASMEKNMSTLKVSSPPAMNVERGRPRSRRNGEEAKGEKRISGIGEGHIVSGTSGPAVETQGGGIRGHVITEEQRRVREKDVSPNTRGRGGLFDSLFWSRAGRSVSVPPIPSPN</sequence>
<reference evidence="6 7" key="1">
    <citation type="submission" date="2016-06" db="EMBL/GenBank/DDBJ databases">
        <title>Evolution of pathogenesis and genome organization in the Tremellales.</title>
        <authorList>
            <person name="Cuomo C."/>
            <person name="Litvintseva A."/>
            <person name="Heitman J."/>
            <person name="Chen Y."/>
            <person name="Sun S."/>
            <person name="Springer D."/>
            <person name="Dromer F."/>
            <person name="Young S."/>
            <person name="Zeng Q."/>
            <person name="Chapman S."/>
            <person name="Gujja S."/>
            <person name="Saif S."/>
            <person name="Birren B."/>
        </authorList>
    </citation>
    <scope>NUCLEOTIDE SEQUENCE [LARGE SCALE GENOMIC DNA]</scope>
    <source>
        <strain evidence="6 7">ATCC 28783</strain>
    </source>
</reference>
<proteinExistence type="predicted"/>
<keyword evidence="6" id="KW-0808">Transferase</keyword>
<dbReference type="PANTHER" id="PTHR44167">
    <property type="entry name" value="OVARIAN-SPECIFIC SERINE/THREONINE-PROTEIN KINASE LOK-RELATED"/>
    <property type="match status" value="1"/>
</dbReference>
<accession>A0A4Q1BU66</accession>
<dbReference type="PANTHER" id="PTHR44167:SF18">
    <property type="entry name" value="PROTEIN KINASE DOMAIN-CONTAINING PROTEIN"/>
    <property type="match status" value="1"/>
</dbReference>
<dbReference type="GO" id="GO:0005524">
    <property type="term" value="F:ATP binding"/>
    <property type="evidence" value="ECO:0007669"/>
    <property type="project" value="UniProtKB-UniRule"/>
</dbReference>
<dbReference type="InterPro" id="IPR011009">
    <property type="entry name" value="Kinase-like_dom_sf"/>
</dbReference>
<dbReference type="Pfam" id="PF00069">
    <property type="entry name" value="Pkinase"/>
    <property type="match status" value="1"/>
</dbReference>